<dbReference type="OrthoDB" id="6108862at2759"/>
<organism evidence="3 4">
    <name type="scientific">Dreissena polymorpha</name>
    <name type="common">Zebra mussel</name>
    <name type="synonym">Mytilus polymorpha</name>
    <dbReference type="NCBI Taxonomy" id="45954"/>
    <lineage>
        <taxon>Eukaryota</taxon>
        <taxon>Metazoa</taxon>
        <taxon>Spiralia</taxon>
        <taxon>Lophotrochozoa</taxon>
        <taxon>Mollusca</taxon>
        <taxon>Bivalvia</taxon>
        <taxon>Autobranchia</taxon>
        <taxon>Heteroconchia</taxon>
        <taxon>Euheterodonta</taxon>
        <taxon>Imparidentia</taxon>
        <taxon>Neoheterodontei</taxon>
        <taxon>Myida</taxon>
        <taxon>Dreissenoidea</taxon>
        <taxon>Dreissenidae</taxon>
        <taxon>Dreissena</taxon>
    </lineage>
</organism>
<evidence type="ECO:0000313" key="3">
    <source>
        <dbReference type="EMBL" id="KAH3876659.1"/>
    </source>
</evidence>
<protein>
    <recommendedName>
        <fullName evidence="2">B box-type domain-containing protein</fullName>
    </recommendedName>
</protein>
<dbReference type="Gene3D" id="3.30.160.60">
    <property type="entry name" value="Classic Zinc Finger"/>
    <property type="match status" value="1"/>
</dbReference>
<keyword evidence="1" id="KW-0863">Zinc-finger</keyword>
<dbReference type="PANTHER" id="PTHR25462">
    <property type="entry name" value="BONUS, ISOFORM C-RELATED"/>
    <property type="match status" value="1"/>
</dbReference>
<feature type="domain" description="B box-type" evidence="2">
    <location>
        <begin position="24"/>
        <end position="65"/>
    </location>
</feature>
<keyword evidence="1" id="KW-0479">Metal-binding</keyword>
<name>A0A9D4RPZ8_DREPO</name>
<gene>
    <name evidence="3" type="ORF">DPMN_000507</name>
</gene>
<dbReference type="EMBL" id="JAIWYP010000001">
    <property type="protein sequence ID" value="KAH3876659.1"/>
    <property type="molecule type" value="Genomic_DNA"/>
</dbReference>
<sequence length="567" mass="63827">MANKEETSVLQKGSDLLIDYFCSVCEDNDNLIEAQSYCESCSKWYCDQCVSLHDQMYKKHTTLGMSAKAKWPVANVVAELLSQCEEHKGKTIKMFCAEHGQLCCTRCVLLDHRYCNKVTQITSEEHKQKHDDLQKLSADVTYLTQRLLKLIEHKECNIQSLQCSFDEVLEEIALMRMKFNSALDSLEQRTINEGIALVSRLKESLQADIDSGKKALNKIQSFKEAADKIGLHESELSTIAFMKIQKELSLSDLFLRMATVTSYSNLSFEPNKEIENCLATMTSLGYILSYKSNAIITATQQSLYNVKLSGESSCEIRCICEMSNGNILLADSKNNKVKMLDKEFRVISHCDMPSDPRYICQVSDTEVAVSVYDLEIVHEIHFLSVTDNTLVKKKSLNLTHPCTGIHHYNGQLFVTSRTALYRYSMTGTLLDKLYEDNSAVDTVCRCAVNTDGEMIYVVNYSHQKVLTLNMKGQLLASFTDPDLQSPIDLHLSTSGQVLVCATNSKNIIQLNSEGTEKIASVAALKEGKSVLSICMLRRTGYVLVGRSETDVITVFDTKRMHINYQSE</sequence>
<comment type="caution">
    <text evidence="3">The sequence shown here is derived from an EMBL/GenBank/DDBJ whole genome shotgun (WGS) entry which is preliminary data.</text>
</comment>
<keyword evidence="4" id="KW-1185">Reference proteome</keyword>
<evidence type="ECO:0000313" key="4">
    <source>
        <dbReference type="Proteomes" id="UP000828390"/>
    </source>
</evidence>
<dbReference type="GO" id="GO:0008270">
    <property type="term" value="F:zinc ion binding"/>
    <property type="evidence" value="ECO:0007669"/>
    <property type="project" value="UniProtKB-KW"/>
</dbReference>
<dbReference type="Proteomes" id="UP000828390">
    <property type="component" value="Unassembled WGS sequence"/>
</dbReference>
<keyword evidence="1" id="KW-0862">Zinc</keyword>
<feature type="domain" description="B box-type" evidence="2">
    <location>
        <begin position="84"/>
        <end position="113"/>
    </location>
</feature>
<dbReference type="InterPro" id="IPR047153">
    <property type="entry name" value="TRIM45/56/19-like"/>
</dbReference>
<dbReference type="InterPro" id="IPR000315">
    <property type="entry name" value="Znf_B-box"/>
</dbReference>
<dbReference type="SUPFAM" id="SSF57845">
    <property type="entry name" value="B-box zinc-binding domain"/>
    <property type="match status" value="1"/>
</dbReference>
<dbReference type="SUPFAM" id="SSF101898">
    <property type="entry name" value="NHL repeat"/>
    <property type="match status" value="1"/>
</dbReference>
<dbReference type="PROSITE" id="PS50119">
    <property type="entry name" value="ZF_BBOX"/>
    <property type="match status" value="2"/>
</dbReference>
<reference evidence="3" key="1">
    <citation type="journal article" date="2019" name="bioRxiv">
        <title>The Genome of the Zebra Mussel, Dreissena polymorpha: A Resource for Invasive Species Research.</title>
        <authorList>
            <person name="McCartney M.A."/>
            <person name="Auch B."/>
            <person name="Kono T."/>
            <person name="Mallez S."/>
            <person name="Zhang Y."/>
            <person name="Obille A."/>
            <person name="Becker A."/>
            <person name="Abrahante J.E."/>
            <person name="Garbe J."/>
            <person name="Badalamenti J.P."/>
            <person name="Herman A."/>
            <person name="Mangelson H."/>
            <person name="Liachko I."/>
            <person name="Sullivan S."/>
            <person name="Sone E.D."/>
            <person name="Koren S."/>
            <person name="Silverstein K.A.T."/>
            <person name="Beckman K.B."/>
            <person name="Gohl D.M."/>
        </authorList>
    </citation>
    <scope>NUCLEOTIDE SEQUENCE</scope>
    <source>
        <strain evidence="3">Duluth1</strain>
        <tissue evidence="3">Whole animal</tissue>
    </source>
</reference>
<evidence type="ECO:0000256" key="1">
    <source>
        <dbReference type="PROSITE-ProRule" id="PRU00024"/>
    </source>
</evidence>
<dbReference type="InterPro" id="IPR011042">
    <property type="entry name" value="6-blade_b-propeller_TolB-like"/>
</dbReference>
<reference evidence="3" key="2">
    <citation type="submission" date="2020-11" db="EMBL/GenBank/DDBJ databases">
        <authorList>
            <person name="McCartney M.A."/>
            <person name="Auch B."/>
            <person name="Kono T."/>
            <person name="Mallez S."/>
            <person name="Becker A."/>
            <person name="Gohl D.M."/>
            <person name="Silverstein K.A.T."/>
            <person name="Koren S."/>
            <person name="Bechman K.B."/>
            <person name="Herman A."/>
            <person name="Abrahante J.E."/>
            <person name="Garbe J."/>
        </authorList>
    </citation>
    <scope>NUCLEOTIDE SEQUENCE</scope>
    <source>
        <strain evidence="3">Duluth1</strain>
        <tissue evidence="3">Whole animal</tissue>
    </source>
</reference>
<proteinExistence type="predicted"/>
<accession>A0A9D4RPZ8</accession>
<dbReference type="Gene3D" id="2.120.10.30">
    <property type="entry name" value="TolB, C-terminal domain"/>
    <property type="match status" value="1"/>
</dbReference>
<dbReference type="PANTHER" id="PTHR25462:SF296">
    <property type="entry name" value="MEIOTIC P26, ISOFORM F"/>
    <property type="match status" value="1"/>
</dbReference>
<evidence type="ECO:0000259" key="2">
    <source>
        <dbReference type="PROSITE" id="PS50119"/>
    </source>
</evidence>
<dbReference type="AlphaFoldDB" id="A0A9D4RPZ8"/>